<dbReference type="RefSeq" id="WP_182512945.1">
    <property type="nucleotide sequence ID" value="NZ_JACJIQ010000007.1"/>
</dbReference>
<dbReference type="AlphaFoldDB" id="A0A839GPD6"/>
<dbReference type="SMART" id="SM00850">
    <property type="entry name" value="LytTR"/>
    <property type="match status" value="1"/>
</dbReference>
<accession>A0A839GPD6</accession>
<dbReference type="GO" id="GO:0003677">
    <property type="term" value="F:DNA binding"/>
    <property type="evidence" value="ECO:0007669"/>
    <property type="project" value="UniProtKB-KW"/>
</dbReference>
<dbReference type="Gene3D" id="3.40.50.2300">
    <property type="match status" value="1"/>
</dbReference>
<gene>
    <name evidence="4" type="ORF">FHS90_002108</name>
</gene>
<sequence>MKKETPYRAIIIDDDELSRMILERHIKATPSLELVKAFNSSTEGLAWLLQNEGVDILFLDVEMPEMTGIDLLRTLPKKPQTILITSHKDFALQAFELQVSDYLLKPVDFTRFTQAVLNTTSKLEAVQSAQAAPAPPAAAAAAQPDELFVKVDNKIIKLKYENISFIEARGDYVVINTENKKHIVYTTMSAIDQKLPAELFLRIHRSFIINLKKIEMIEDDSVFMQEKYIPIGGSYQSKFYSRINKL</sequence>
<evidence type="ECO:0000259" key="2">
    <source>
        <dbReference type="PROSITE" id="PS50110"/>
    </source>
</evidence>
<name>A0A839GPD6_9BACT</name>
<dbReference type="Pfam" id="PF04397">
    <property type="entry name" value="LytTR"/>
    <property type="match status" value="1"/>
</dbReference>
<dbReference type="Pfam" id="PF00072">
    <property type="entry name" value="Response_reg"/>
    <property type="match status" value="1"/>
</dbReference>
<evidence type="ECO:0000313" key="5">
    <source>
        <dbReference type="Proteomes" id="UP000563094"/>
    </source>
</evidence>
<evidence type="ECO:0000313" key="4">
    <source>
        <dbReference type="EMBL" id="MBA9077395.1"/>
    </source>
</evidence>
<dbReference type="SUPFAM" id="SSF52172">
    <property type="entry name" value="CheY-like"/>
    <property type="match status" value="1"/>
</dbReference>
<feature type="modified residue" description="4-aspartylphosphate" evidence="1">
    <location>
        <position position="60"/>
    </location>
</feature>
<keyword evidence="4" id="KW-0238">DNA-binding</keyword>
<feature type="domain" description="Response regulatory" evidence="2">
    <location>
        <begin position="8"/>
        <end position="120"/>
    </location>
</feature>
<feature type="domain" description="HTH LytTR-type" evidence="3">
    <location>
        <begin position="147"/>
        <end position="245"/>
    </location>
</feature>
<dbReference type="InterPro" id="IPR007492">
    <property type="entry name" value="LytTR_DNA-bd_dom"/>
</dbReference>
<evidence type="ECO:0000259" key="3">
    <source>
        <dbReference type="PROSITE" id="PS50930"/>
    </source>
</evidence>
<keyword evidence="5" id="KW-1185">Reference proteome</keyword>
<dbReference type="GO" id="GO:0000156">
    <property type="term" value="F:phosphorelay response regulator activity"/>
    <property type="evidence" value="ECO:0007669"/>
    <property type="project" value="InterPro"/>
</dbReference>
<dbReference type="PROSITE" id="PS50930">
    <property type="entry name" value="HTH_LYTTR"/>
    <property type="match status" value="1"/>
</dbReference>
<comment type="caution">
    <text evidence="4">The sequence shown here is derived from an EMBL/GenBank/DDBJ whole genome shotgun (WGS) entry which is preliminary data.</text>
</comment>
<dbReference type="Proteomes" id="UP000563094">
    <property type="component" value="Unassembled WGS sequence"/>
</dbReference>
<dbReference type="PANTHER" id="PTHR37299">
    <property type="entry name" value="TRANSCRIPTIONAL REGULATOR-RELATED"/>
    <property type="match status" value="1"/>
</dbReference>
<organism evidence="4 5">
    <name type="scientific">Rufibacter quisquiliarum</name>
    <dbReference type="NCBI Taxonomy" id="1549639"/>
    <lineage>
        <taxon>Bacteria</taxon>
        <taxon>Pseudomonadati</taxon>
        <taxon>Bacteroidota</taxon>
        <taxon>Cytophagia</taxon>
        <taxon>Cytophagales</taxon>
        <taxon>Hymenobacteraceae</taxon>
        <taxon>Rufibacter</taxon>
    </lineage>
</organism>
<evidence type="ECO:0000256" key="1">
    <source>
        <dbReference type="PROSITE-ProRule" id="PRU00169"/>
    </source>
</evidence>
<dbReference type="InterPro" id="IPR046947">
    <property type="entry name" value="LytR-like"/>
</dbReference>
<dbReference type="PANTHER" id="PTHR37299:SF1">
    <property type="entry name" value="STAGE 0 SPORULATION PROTEIN A HOMOLOG"/>
    <property type="match status" value="1"/>
</dbReference>
<dbReference type="PROSITE" id="PS50110">
    <property type="entry name" value="RESPONSE_REGULATORY"/>
    <property type="match status" value="1"/>
</dbReference>
<dbReference type="InterPro" id="IPR001789">
    <property type="entry name" value="Sig_transdc_resp-reg_receiver"/>
</dbReference>
<reference evidence="4 5" key="1">
    <citation type="submission" date="2020-08" db="EMBL/GenBank/DDBJ databases">
        <title>Genomic Encyclopedia of Type Strains, Phase IV (KMG-IV): sequencing the most valuable type-strain genomes for metagenomic binning, comparative biology and taxonomic classification.</title>
        <authorList>
            <person name="Goeker M."/>
        </authorList>
    </citation>
    <scope>NUCLEOTIDE SEQUENCE [LARGE SCALE GENOMIC DNA]</scope>
    <source>
        <strain evidence="4 5">DSM 29854</strain>
    </source>
</reference>
<proteinExistence type="predicted"/>
<protein>
    <submittedName>
        <fullName evidence="4">DNA-binding LytR/AlgR family response regulator</fullName>
    </submittedName>
</protein>
<dbReference type="Gene3D" id="2.40.50.1020">
    <property type="entry name" value="LytTr DNA-binding domain"/>
    <property type="match status" value="1"/>
</dbReference>
<keyword evidence="1" id="KW-0597">Phosphoprotein</keyword>
<dbReference type="EMBL" id="JACJIQ010000007">
    <property type="protein sequence ID" value="MBA9077395.1"/>
    <property type="molecule type" value="Genomic_DNA"/>
</dbReference>
<dbReference type="SMART" id="SM00448">
    <property type="entry name" value="REC"/>
    <property type="match status" value="1"/>
</dbReference>
<dbReference type="InterPro" id="IPR011006">
    <property type="entry name" value="CheY-like_superfamily"/>
</dbReference>